<name>A0A1Y2N4T8_PSEAH</name>
<evidence type="ECO:0000313" key="3">
    <source>
        <dbReference type="Proteomes" id="UP000194360"/>
    </source>
</evidence>
<sequence>MDAPERPDGSVAPRDLRVSHSDRAHISALLDRHHVDGRLDGAELAERLVLVTAAVTRADLNRVVADLPGAAEAVPVREVLELTNTAGELRRSGEWLVPPRVVVRSYFGNARLDMRRARFVTGDVVIESELTVGNLDIRLPPGATVDLTGARTQFGSVRDKLGATDRPGAPHVVVVGGTWFGNITVR</sequence>
<keyword evidence="3" id="KW-1185">Reference proteome</keyword>
<dbReference type="EMBL" id="MIGB01000006">
    <property type="protein sequence ID" value="OSY42159.1"/>
    <property type="molecule type" value="Genomic_DNA"/>
</dbReference>
<dbReference type="RefSeq" id="WP_085911938.1">
    <property type="nucleotide sequence ID" value="NZ_AP018920.1"/>
</dbReference>
<dbReference type="OrthoDB" id="4772576at2"/>
<organism evidence="2 3">
    <name type="scientific">Pseudonocardia autotrophica</name>
    <name type="common">Amycolata autotrophica</name>
    <name type="synonym">Nocardia autotrophica</name>
    <dbReference type="NCBI Taxonomy" id="2074"/>
    <lineage>
        <taxon>Bacteria</taxon>
        <taxon>Bacillati</taxon>
        <taxon>Actinomycetota</taxon>
        <taxon>Actinomycetes</taxon>
        <taxon>Pseudonocardiales</taxon>
        <taxon>Pseudonocardiaceae</taxon>
        <taxon>Pseudonocardia</taxon>
    </lineage>
</organism>
<feature type="domain" description="DUF1707" evidence="1">
    <location>
        <begin position="16"/>
        <end position="68"/>
    </location>
</feature>
<dbReference type="InterPro" id="IPR012551">
    <property type="entry name" value="DUF1707_SHOCT-like"/>
</dbReference>
<dbReference type="PANTHER" id="PTHR40763">
    <property type="entry name" value="MEMBRANE PROTEIN-RELATED"/>
    <property type="match status" value="1"/>
</dbReference>
<dbReference type="Pfam" id="PF08044">
    <property type="entry name" value="DUF1707"/>
    <property type="match status" value="1"/>
</dbReference>
<protein>
    <recommendedName>
        <fullName evidence="1">DUF1707 domain-containing protein</fullName>
    </recommendedName>
</protein>
<evidence type="ECO:0000313" key="2">
    <source>
        <dbReference type="EMBL" id="OSY42159.1"/>
    </source>
</evidence>
<dbReference type="Proteomes" id="UP000194360">
    <property type="component" value="Unassembled WGS sequence"/>
</dbReference>
<dbReference type="PANTHER" id="PTHR40763:SF5">
    <property type="entry name" value="MEMBRANE PROTEIN"/>
    <property type="match status" value="1"/>
</dbReference>
<comment type="caution">
    <text evidence="2">The sequence shown here is derived from an EMBL/GenBank/DDBJ whole genome shotgun (WGS) entry which is preliminary data.</text>
</comment>
<accession>A0A1Y2N4T8</accession>
<gene>
    <name evidence="2" type="ORF">BG845_01657</name>
</gene>
<proteinExistence type="predicted"/>
<evidence type="ECO:0000259" key="1">
    <source>
        <dbReference type="Pfam" id="PF08044"/>
    </source>
</evidence>
<dbReference type="AlphaFoldDB" id="A0A1Y2N4T8"/>
<reference evidence="2 3" key="1">
    <citation type="submission" date="2016-09" db="EMBL/GenBank/DDBJ databases">
        <title>Pseudonocardia autotrophica DSM535, a candidate organism with high potential of specific P450 cytochromes.</title>
        <authorList>
            <person name="Grumaz C."/>
            <person name="Vainshtein Y."/>
            <person name="Kirstahler P."/>
            <person name="Sohn K."/>
        </authorList>
    </citation>
    <scope>NUCLEOTIDE SEQUENCE [LARGE SCALE GENOMIC DNA]</scope>
    <source>
        <strain evidence="2 3">DSM 535</strain>
    </source>
</reference>
<dbReference type="STRING" id="2074.BG845_01657"/>